<reference evidence="4" key="1">
    <citation type="submission" date="2012-11" db="EMBL/GenBank/DDBJ databases">
        <authorList>
            <person name="Lucero-Rivera Y.E."/>
            <person name="Tovar-Ramirez D."/>
        </authorList>
    </citation>
    <scope>NUCLEOTIDE SEQUENCE</scope>
    <source>
        <tissue evidence="4">Salivary gland</tissue>
    </source>
</reference>
<accession>L7MKZ3</accession>
<organism evidence="4">
    <name type="scientific">Rhipicephalus pulchellus</name>
    <name type="common">Yellow backed tick</name>
    <name type="synonym">Dermacentor pulchellus</name>
    <dbReference type="NCBI Taxonomy" id="72859"/>
    <lineage>
        <taxon>Eukaryota</taxon>
        <taxon>Metazoa</taxon>
        <taxon>Ecdysozoa</taxon>
        <taxon>Arthropoda</taxon>
        <taxon>Chelicerata</taxon>
        <taxon>Arachnida</taxon>
        <taxon>Acari</taxon>
        <taxon>Parasitiformes</taxon>
        <taxon>Ixodida</taxon>
        <taxon>Ixodoidea</taxon>
        <taxon>Ixodidae</taxon>
        <taxon>Rhipicephalinae</taxon>
        <taxon>Rhipicephalus</taxon>
        <taxon>Rhipicephalus</taxon>
    </lineage>
</organism>
<dbReference type="SMART" id="SM00155">
    <property type="entry name" value="PLDc"/>
    <property type="match status" value="2"/>
</dbReference>
<dbReference type="CDD" id="cd09107">
    <property type="entry name" value="PLDc_vPLD3_4_5_like_2"/>
    <property type="match status" value="1"/>
</dbReference>
<proteinExistence type="evidence at transcript level"/>
<evidence type="ECO:0000256" key="2">
    <source>
        <dbReference type="SAM" id="Phobius"/>
    </source>
</evidence>
<dbReference type="PROSITE" id="PS50035">
    <property type="entry name" value="PLD"/>
    <property type="match status" value="2"/>
</dbReference>
<dbReference type="EMBL" id="GACK01001081">
    <property type="protein sequence ID" value="JAA63953.1"/>
    <property type="molecule type" value="mRNA"/>
</dbReference>
<evidence type="ECO:0000259" key="3">
    <source>
        <dbReference type="PROSITE" id="PS50035"/>
    </source>
</evidence>
<comment type="similarity">
    <text evidence="1">Belongs to the phospholipase D family.</text>
</comment>
<dbReference type="PANTHER" id="PTHR10185">
    <property type="entry name" value="PHOSPHOLIPASE D - RELATED"/>
    <property type="match status" value="1"/>
</dbReference>
<feature type="transmembrane region" description="Helical" evidence="2">
    <location>
        <begin position="85"/>
        <end position="105"/>
    </location>
</feature>
<feature type="domain" description="PLD phosphodiesterase" evidence="3">
    <location>
        <begin position="247"/>
        <end position="274"/>
    </location>
</feature>
<keyword evidence="2" id="KW-1133">Transmembrane helix</keyword>
<evidence type="ECO:0000313" key="4">
    <source>
        <dbReference type="EMBL" id="JAA63953.1"/>
    </source>
</evidence>
<dbReference type="InterPro" id="IPR050874">
    <property type="entry name" value="Diverse_PLD-related"/>
</dbReference>
<dbReference type="PANTHER" id="PTHR10185:SF17">
    <property type="entry name" value="GM01519P-RELATED"/>
    <property type="match status" value="1"/>
</dbReference>
<feature type="non-terminal residue" evidence="4">
    <location>
        <position position="1"/>
    </location>
</feature>
<feature type="domain" description="PLD phosphodiesterase" evidence="3">
    <location>
        <begin position="461"/>
        <end position="487"/>
    </location>
</feature>
<protein>
    <submittedName>
        <fullName evidence="4">Putative phospholipase d3 protein</fullName>
    </submittedName>
</protein>
<dbReference type="Pfam" id="PF00614">
    <property type="entry name" value="PLDc"/>
    <property type="match status" value="1"/>
</dbReference>
<dbReference type="InterPro" id="IPR032803">
    <property type="entry name" value="PLDc_3"/>
</dbReference>
<dbReference type="AlphaFoldDB" id="L7MKZ3"/>
<dbReference type="InterPro" id="IPR001736">
    <property type="entry name" value="PLipase_D/transphosphatidylase"/>
</dbReference>
<sequence>TIPFVSTVRIASDYRRTTFQGFRCLHYAVTMTVPKSDTRKKTVLDSAGKLDFGEFELQLFDSRYMNKRPQTSDSVKLGNWLKPSCIPITIILLLIVLVVLFPLLGHSRDGGFASKSTGNDGKPVTCLDTCSFTLLESIPENLTFPSGSPSHVSTYDGWKTLLQLATKEIKIASFYWTLRGSDVYEDPSDWQGEDIFKEIVAAGKNRSIDIKIAQNMPKEKEPNLDTQDLVSQGIATVRSVDFDHLMGAGVLHTKFWIVDNKHIYLGSANMDWRSLTQVKELGALILNCGCLAQDLNKVFQVYWDLGVPNATVPAHWPADLSTDINVETPADVDFNGTSTQTYFSSSPPPFCPDGRTTDIDSILDVIASAEKFIHIAVMDYMPVTLYERPAKFWPRIDDALRAAAIERGIEVHLLISKWNHTHHAMYSYLRSLSVLRSHYVNIHVKLFEVPAFTPEQELIPFGRVNHNKYMVTDNKAYIGTSNWTPDYFINTGGVGLIMDQSGNNETSSSQPITEQLNSVFERDWNSPYARWL</sequence>
<keyword evidence="2" id="KW-0812">Transmembrane</keyword>
<name>L7MKZ3_RHIPC</name>
<dbReference type="Pfam" id="PF13918">
    <property type="entry name" value="PLDc_3"/>
    <property type="match status" value="1"/>
</dbReference>
<dbReference type="GO" id="GO:0003824">
    <property type="term" value="F:catalytic activity"/>
    <property type="evidence" value="ECO:0007669"/>
    <property type="project" value="InterPro"/>
</dbReference>
<evidence type="ECO:0000256" key="1">
    <source>
        <dbReference type="ARBA" id="ARBA00008664"/>
    </source>
</evidence>
<reference evidence="4" key="2">
    <citation type="journal article" date="2015" name="J. Proteomics">
        <title>Sexual differences in the sialomes of the zebra tick, Rhipicephalus pulchellus.</title>
        <authorList>
            <person name="Tan A.W."/>
            <person name="Francischetti I.M."/>
            <person name="Slovak M."/>
            <person name="Kini R.M."/>
            <person name="Ribeiro J.M."/>
        </authorList>
    </citation>
    <scope>NUCLEOTIDE SEQUENCE</scope>
    <source>
        <tissue evidence="4">Salivary gland</tissue>
    </source>
</reference>
<dbReference type="Gene3D" id="3.30.870.10">
    <property type="entry name" value="Endonuclease Chain A"/>
    <property type="match status" value="2"/>
</dbReference>
<dbReference type="SUPFAM" id="SSF56024">
    <property type="entry name" value="Phospholipase D/nuclease"/>
    <property type="match status" value="2"/>
</dbReference>
<keyword evidence="2" id="KW-0472">Membrane</keyword>
<dbReference type="CDD" id="cd09106">
    <property type="entry name" value="PLDc_vPLD3_4_5_like_1"/>
    <property type="match status" value="1"/>
</dbReference>